<dbReference type="EMBL" id="ARXX01000106">
    <property type="protein sequence ID" value="MBF5058441.1"/>
    <property type="molecule type" value="Genomic_DNA"/>
</dbReference>
<comment type="caution">
    <text evidence="6">The sequence shown here is derived from an EMBL/GenBank/DDBJ whole genome shotgun (WGS) entry which is preliminary data.</text>
</comment>
<feature type="transmembrane region" description="Helical" evidence="5">
    <location>
        <begin position="141"/>
        <end position="160"/>
    </location>
</feature>
<keyword evidence="7" id="KW-1185">Reference proteome</keyword>
<evidence type="ECO:0000256" key="4">
    <source>
        <dbReference type="ARBA" id="ARBA00023136"/>
    </source>
</evidence>
<feature type="transmembrane region" description="Helical" evidence="5">
    <location>
        <begin position="44"/>
        <end position="65"/>
    </location>
</feature>
<dbReference type="RefSeq" id="WP_194866395.1">
    <property type="nucleotide sequence ID" value="NZ_ARXX01000106.1"/>
</dbReference>
<dbReference type="PANTHER" id="PTHR12714:SF9">
    <property type="entry name" value="PROTEIN-S-ISOPRENYLCYSTEINE O-METHYLTRANSFERASE"/>
    <property type="match status" value="1"/>
</dbReference>
<evidence type="ECO:0000313" key="7">
    <source>
        <dbReference type="Proteomes" id="UP000662703"/>
    </source>
</evidence>
<keyword evidence="2 5" id="KW-0812">Transmembrane</keyword>
<evidence type="ECO:0000256" key="2">
    <source>
        <dbReference type="ARBA" id="ARBA00022692"/>
    </source>
</evidence>
<keyword evidence="3 5" id="KW-1133">Transmembrane helix</keyword>
<dbReference type="Gene3D" id="1.20.120.1630">
    <property type="match status" value="1"/>
</dbReference>
<protein>
    <submittedName>
        <fullName evidence="6">Farnesyl cysteine carboxyl-methyltransferase</fullName>
    </submittedName>
</protein>
<reference evidence="6 7" key="1">
    <citation type="submission" date="2012-09" db="EMBL/GenBank/DDBJ databases">
        <title>Genome Sequence of alkane-degrading Bacterium Alcanivorax sp. 521-1.</title>
        <authorList>
            <person name="Lai Q."/>
            <person name="Shao Z."/>
        </authorList>
    </citation>
    <scope>NUCLEOTIDE SEQUENCE [LARGE SCALE GENOMIC DNA]</scope>
    <source>
        <strain evidence="6 7">521-1</strain>
    </source>
</reference>
<dbReference type="Pfam" id="PF04140">
    <property type="entry name" value="ICMT"/>
    <property type="match status" value="1"/>
</dbReference>
<organism evidence="6 7">
    <name type="scientific">Alloalcanivorax profundimaris</name>
    <dbReference type="NCBI Taxonomy" id="2735259"/>
    <lineage>
        <taxon>Bacteria</taxon>
        <taxon>Pseudomonadati</taxon>
        <taxon>Pseudomonadota</taxon>
        <taxon>Gammaproteobacteria</taxon>
        <taxon>Oceanospirillales</taxon>
        <taxon>Alcanivoracaceae</taxon>
        <taxon>Alloalcanivorax</taxon>
    </lineage>
</organism>
<feature type="transmembrane region" description="Helical" evidence="5">
    <location>
        <begin position="77"/>
        <end position="93"/>
    </location>
</feature>
<dbReference type="Proteomes" id="UP000662703">
    <property type="component" value="Unassembled WGS sequence"/>
</dbReference>
<sequence>MTENAAELIVVLMMIASLLLHGCDPRVAALRRPRRRGRDLEKHVLQVLVVVAMVLVPLLDALVPWFEFADFVFLDEVAWLGLLLGSASVWLLWRARRDGRPVVGDDGVLRAHGVYRYLRHPAYAAMLLWALAQLLLLQNWLAGPVAAVTFALAYLLRVPLEEQRHLERHGHRYLDYMERTGGILPRLTRHRSD</sequence>
<comment type="subcellular location">
    <subcellularLocation>
        <location evidence="1">Membrane</location>
        <topology evidence="1">Multi-pass membrane protein</topology>
    </subcellularLocation>
</comment>
<accession>A0ABS0AWC1</accession>
<gene>
    <name evidence="6" type="ORF">Y5W_03735</name>
</gene>
<evidence type="ECO:0000313" key="6">
    <source>
        <dbReference type="EMBL" id="MBF5058441.1"/>
    </source>
</evidence>
<evidence type="ECO:0000256" key="1">
    <source>
        <dbReference type="ARBA" id="ARBA00004141"/>
    </source>
</evidence>
<feature type="transmembrane region" description="Helical" evidence="5">
    <location>
        <begin position="6"/>
        <end position="23"/>
    </location>
</feature>
<dbReference type="PANTHER" id="PTHR12714">
    <property type="entry name" value="PROTEIN-S ISOPRENYLCYSTEINE O-METHYLTRANSFERASE"/>
    <property type="match status" value="1"/>
</dbReference>
<evidence type="ECO:0000256" key="5">
    <source>
        <dbReference type="SAM" id="Phobius"/>
    </source>
</evidence>
<dbReference type="InterPro" id="IPR007269">
    <property type="entry name" value="ICMT_MeTrfase"/>
</dbReference>
<proteinExistence type="predicted"/>
<evidence type="ECO:0000256" key="3">
    <source>
        <dbReference type="ARBA" id="ARBA00022989"/>
    </source>
</evidence>
<name>A0ABS0AWC1_9GAMM</name>
<keyword evidence="4 5" id="KW-0472">Membrane</keyword>